<protein>
    <recommendedName>
        <fullName evidence="5">branched-chain-amino-acid transaminase</fullName>
        <ecNumber evidence="5">2.6.1.42</ecNumber>
    </recommendedName>
</protein>
<dbReference type="Gene3D" id="3.20.10.10">
    <property type="entry name" value="D-amino Acid Aminotransferase, subunit A, domain 2"/>
    <property type="match status" value="1"/>
</dbReference>
<evidence type="ECO:0000313" key="10">
    <source>
        <dbReference type="Proteomes" id="UP001156666"/>
    </source>
</evidence>
<dbReference type="InterPro" id="IPR043131">
    <property type="entry name" value="BCAT-like_N"/>
</dbReference>
<dbReference type="GO" id="GO:0004084">
    <property type="term" value="F:branched-chain-amino-acid transaminase activity"/>
    <property type="evidence" value="ECO:0007669"/>
    <property type="project" value="UniProtKB-EC"/>
</dbReference>
<comment type="catalytic activity">
    <reaction evidence="8">
        <text>L-leucine + 2-oxoglutarate = 4-methyl-2-oxopentanoate + L-glutamate</text>
        <dbReference type="Rhea" id="RHEA:18321"/>
        <dbReference type="ChEBI" id="CHEBI:16810"/>
        <dbReference type="ChEBI" id="CHEBI:17865"/>
        <dbReference type="ChEBI" id="CHEBI:29985"/>
        <dbReference type="ChEBI" id="CHEBI:57427"/>
        <dbReference type="EC" id="2.6.1.42"/>
    </reaction>
</comment>
<name>A0AA37STP1_9BACT</name>
<dbReference type="CDD" id="cd00449">
    <property type="entry name" value="PLPDE_IV"/>
    <property type="match status" value="1"/>
</dbReference>
<dbReference type="InterPro" id="IPR001544">
    <property type="entry name" value="Aminotrans_IV"/>
</dbReference>
<dbReference type="Gene3D" id="3.30.470.10">
    <property type="match status" value="1"/>
</dbReference>
<comment type="pathway">
    <text evidence="1">Amino-acid biosynthesis; L-isoleucine biosynthesis; L-isoleucine from 2-oxobutanoate: step 4/4.</text>
</comment>
<dbReference type="InterPro" id="IPR043132">
    <property type="entry name" value="BCAT-like_C"/>
</dbReference>
<evidence type="ECO:0000256" key="6">
    <source>
        <dbReference type="ARBA" id="ARBA00048212"/>
    </source>
</evidence>
<evidence type="ECO:0000256" key="5">
    <source>
        <dbReference type="ARBA" id="ARBA00013053"/>
    </source>
</evidence>
<sequence length="284" mass="32257">MAQSFHFFNGEYLEKDKCFMHVTDLSIQRSFAVFDYFIFIDKTPLYIDDYIQRFRNSVGKMGLKLSHTNREIKEIVSKLINLNGSDKGGIKFVFTGGYAPNGYDATKPNFLVMHLGFPIIPGIHYKEGIKLLLEEYIRDFPTAKTTDYFFSLSIKEKIKQKEAFDILYHKNGAISESSRSNFFIVDADGKVCTTNEGILEGITRAKLIESCAGEIEIVKRPILTEEIPFIKEAFLTSSVKRVIPIRQIGETVIGNGKPGEVTLALRKRLAAFDESYLNVVKNHL</sequence>
<comment type="pathway">
    <text evidence="3">Amino-acid biosynthesis; L-leucine biosynthesis; L-leucine from 3-methyl-2-oxobutanoate: step 4/4.</text>
</comment>
<dbReference type="Pfam" id="PF01063">
    <property type="entry name" value="Aminotran_4"/>
    <property type="match status" value="1"/>
</dbReference>
<evidence type="ECO:0000256" key="7">
    <source>
        <dbReference type="ARBA" id="ARBA00048798"/>
    </source>
</evidence>
<dbReference type="EC" id="2.6.1.42" evidence="5"/>
<proteinExistence type="inferred from homology"/>
<comment type="pathway">
    <text evidence="2">Amino-acid biosynthesis; L-valine biosynthesis; L-valine from pyruvate: step 4/4.</text>
</comment>
<evidence type="ECO:0000313" key="9">
    <source>
        <dbReference type="EMBL" id="GLR19997.1"/>
    </source>
</evidence>
<dbReference type="EMBL" id="BSOH01000037">
    <property type="protein sequence ID" value="GLR19997.1"/>
    <property type="molecule type" value="Genomic_DNA"/>
</dbReference>
<dbReference type="Proteomes" id="UP001156666">
    <property type="component" value="Unassembled WGS sequence"/>
</dbReference>
<dbReference type="AlphaFoldDB" id="A0AA37STP1"/>
<dbReference type="GO" id="GO:0005829">
    <property type="term" value="C:cytosol"/>
    <property type="evidence" value="ECO:0007669"/>
    <property type="project" value="TreeGrafter"/>
</dbReference>
<comment type="catalytic activity">
    <reaction evidence="6">
        <text>L-valine + 2-oxoglutarate = 3-methyl-2-oxobutanoate + L-glutamate</text>
        <dbReference type="Rhea" id="RHEA:24813"/>
        <dbReference type="ChEBI" id="CHEBI:11851"/>
        <dbReference type="ChEBI" id="CHEBI:16810"/>
        <dbReference type="ChEBI" id="CHEBI:29985"/>
        <dbReference type="ChEBI" id="CHEBI:57762"/>
        <dbReference type="EC" id="2.6.1.42"/>
    </reaction>
</comment>
<accession>A0AA37STP1</accession>
<dbReference type="PANTHER" id="PTHR42743:SF11">
    <property type="entry name" value="AMINODEOXYCHORISMATE LYASE"/>
    <property type="match status" value="1"/>
</dbReference>
<dbReference type="SUPFAM" id="SSF56752">
    <property type="entry name" value="D-aminoacid aminotransferase-like PLP-dependent enzymes"/>
    <property type="match status" value="1"/>
</dbReference>
<evidence type="ECO:0000256" key="2">
    <source>
        <dbReference type="ARBA" id="ARBA00004931"/>
    </source>
</evidence>
<keyword evidence="9" id="KW-0032">Aminotransferase</keyword>
<reference evidence="9" key="2">
    <citation type="submission" date="2023-01" db="EMBL/GenBank/DDBJ databases">
        <title>Draft genome sequence of Portibacter lacus strain NBRC 108769.</title>
        <authorList>
            <person name="Sun Q."/>
            <person name="Mori K."/>
        </authorList>
    </citation>
    <scope>NUCLEOTIDE SEQUENCE</scope>
    <source>
        <strain evidence="9">NBRC 108769</strain>
    </source>
</reference>
<dbReference type="RefSeq" id="WP_235293521.1">
    <property type="nucleotide sequence ID" value="NZ_BSOH01000037.1"/>
</dbReference>
<evidence type="ECO:0000256" key="1">
    <source>
        <dbReference type="ARBA" id="ARBA00004824"/>
    </source>
</evidence>
<evidence type="ECO:0000256" key="3">
    <source>
        <dbReference type="ARBA" id="ARBA00005072"/>
    </source>
</evidence>
<dbReference type="GO" id="GO:0046394">
    <property type="term" value="P:carboxylic acid biosynthetic process"/>
    <property type="evidence" value="ECO:0007669"/>
    <property type="project" value="UniProtKB-ARBA"/>
</dbReference>
<comment type="similarity">
    <text evidence="4">Belongs to the class-IV pyridoxal-phosphate-dependent aminotransferase family.</text>
</comment>
<keyword evidence="9" id="KW-0808">Transferase</keyword>
<dbReference type="InterPro" id="IPR036038">
    <property type="entry name" value="Aminotransferase-like"/>
</dbReference>
<reference evidence="9" key="1">
    <citation type="journal article" date="2014" name="Int. J. Syst. Evol. Microbiol.">
        <title>Complete genome sequence of Corynebacterium casei LMG S-19264T (=DSM 44701T), isolated from a smear-ripened cheese.</title>
        <authorList>
            <consortium name="US DOE Joint Genome Institute (JGI-PGF)"/>
            <person name="Walter F."/>
            <person name="Albersmeier A."/>
            <person name="Kalinowski J."/>
            <person name="Ruckert C."/>
        </authorList>
    </citation>
    <scope>NUCLEOTIDE SEQUENCE</scope>
    <source>
        <strain evidence="9">NBRC 108769</strain>
    </source>
</reference>
<gene>
    <name evidence="9" type="primary">ilvE</name>
    <name evidence="9" type="ORF">GCM10007940_46130</name>
</gene>
<evidence type="ECO:0000256" key="8">
    <source>
        <dbReference type="ARBA" id="ARBA00049229"/>
    </source>
</evidence>
<keyword evidence="10" id="KW-1185">Reference proteome</keyword>
<evidence type="ECO:0000256" key="4">
    <source>
        <dbReference type="ARBA" id="ARBA00009320"/>
    </source>
</evidence>
<dbReference type="InterPro" id="IPR050571">
    <property type="entry name" value="Class-IV_PLP-Dep_Aminotrnsfr"/>
</dbReference>
<comment type="caution">
    <text evidence="9">The sequence shown here is derived from an EMBL/GenBank/DDBJ whole genome shotgun (WGS) entry which is preliminary data.</text>
</comment>
<organism evidence="9 10">
    <name type="scientific">Portibacter lacus</name>
    <dbReference type="NCBI Taxonomy" id="1099794"/>
    <lineage>
        <taxon>Bacteria</taxon>
        <taxon>Pseudomonadati</taxon>
        <taxon>Bacteroidota</taxon>
        <taxon>Saprospiria</taxon>
        <taxon>Saprospirales</taxon>
        <taxon>Haliscomenobacteraceae</taxon>
        <taxon>Portibacter</taxon>
    </lineage>
</organism>
<dbReference type="PANTHER" id="PTHR42743">
    <property type="entry name" value="AMINO-ACID AMINOTRANSFERASE"/>
    <property type="match status" value="1"/>
</dbReference>
<comment type="catalytic activity">
    <reaction evidence="7">
        <text>L-isoleucine + 2-oxoglutarate = (S)-3-methyl-2-oxopentanoate + L-glutamate</text>
        <dbReference type="Rhea" id="RHEA:24801"/>
        <dbReference type="ChEBI" id="CHEBI:16810"/>
        <dbReference type="ChEBI" id="CHEBI:29985"/>
        <dbReference type="ChEBI" id="CHEBI:35146"/>
        <dbReference type="ChEBI" id="CHEBI:58045"/>
        <dbReference type="EC" id="2.6.1.42"/>
    </reaction>
</comment>